<keyword evidence="9" id="KW-1185">Reference proteome</keyword>
<evidence type="ECO:0000256" key="2">
    <source>
        <dbReference type="ARBA" id="ARBA00022723"/>
    </source>
</evidence>
<dbReference type="CDD" id="cd00077">
    <property type="entry name" value="HDc"/>
    <property type="match status" value="1"/>
</dbReference>
<dbReference type="PANTHER" id="PTHR35795">
    <property type="entry name" value="SLR1885 PROTEIN"/>
    <property type="match status" value="1"/>
</dbReference>
<sequence>MTLAEVENRIREFKKIVPSEITVTRWEHSLHVAEIAKELALIHSKENSELAYLAGIVHDITKQKSPEFHKMCFRESGQPELEQLPFAAWHAYSAAIFLRTKYELKQDSVLAAVKNHTLGAETPGPLDLILYAADFLGSEYARKHPEYSAWREQARRNLYAGVLRKARSTIEDLLNTGKSVHPRTVLTYNLAVSNLRGTFIDDETDHDWNGNHSKITSADADEIFGNAHL</sequence>
<dbReference type="SMART" id="SM00471">
    <property type="entry name" value="HDc"/>
    <property type="match status" value="1"/>
</dbReference>
<keyword evidence="4" id="KW-0378">Hydrolase</keyword>
<dbReference type="GO" id="GO:0000166">
    <property type="term" value="F:nucleotide binding"/>
    <property type="evidence" value="ECO:0007669"/>
    <property type="project" value="UniProtKB-KW"/>
</dbReference>
<dbReference type="InterPro" id="IPR005249">
    <property type="entry name" value="YqeK"/>
</dbReference>
<dbReference type="PANTHER" id="PTHR35795:SF1">
    <property type="entry name" value="BIS(5'-NUCLEOSYL)-TETRAPHOSPHATASE, SYMMETRICAL"/>
    <property type="match status" value="1"/>
</dbReference>
<accession>A0A5F1Z2F8</accession>
<dbReference type="InterPro" id="IPR003607">
    <property type="entry name" value="HD/PDEase_dom"/>
</dbReference>
<dbReference type="InterPro" id="IPR051094">
    <property type="entry name" value="Diverse_Catalytic_Enzymes"/>
</dbReference>
<dbReference type="AlphaFoldDB" id="A0A5F1Z2F8"/>
<organism evidence="8 9">
    <name type="scientific">Leptospira gomenensis</name>
    <dbReference type="NCBI Taxonomy" id="2484974"/>
    <lineage>
        <taxon>Bacteria</taxon>
        <taxon>Pseudomonadati</taxon>
        <taxon>Spirochaetota</taxon>
        <taxon>Spirochaetia</taxon>
        <taxon>Leptospirales</taxon>
        <taxon>Leptospiraceae</taxon>
        <taxon>Leptospira</taxon>
    </lineage>
</organism>
<dbReference type="OrthoDB" id="338748at2"/>
<feature type="domain" description="HD/PDEase" evidence="7">
    <location>
        <begin position="21"/>
        <end position="150"/>
    </location>
</feature>
<evidence type="ECO:0000256" key="6">
    <source>
        <dbReference type="ARBA" id="ARBA00049417"/>
    </source>
</evidence>
<dbReference type="EMBL" id="RQFA01000073">
    <property type="protein sequence ID" value="TGK28953.1"/>
    <property type="molecule type" value="Genomic_DNA"/>
</dbReference>
<evidence type="ECO:0000313" key="8">
    <source>
        <dbReference type="EMBL" id="TGK28953.1"/>
    </source>
</evidence>
<dbReference type="Proteomes" id="UP000298277">
    <property type="component" value="Unassembled WGS sequence"/>
</dbReference>
<dbReference type="Gene3D" id="1.10.3210.10">
    <property type="entry name" value="Hypothetical protein af1432"/>
    <property type="match status" value="1"/>
</dbReference>
<reference evidence="8" key="1">
    <citation type="journal article" date="2019" name="PLoS Negl. Trop. Dis.">
        <title>Revisiting the worldwide diversity of Leptospira species in the environment.</title>
        <authorList>
            <person name="Vincent A.T."/>
            <person name="Schiettekatte O."/>
            <person name="Bourhy P."/>
            <person name="Veyrier F.J."/>
            <person name="Picardeau M."/>
        </authorList>
    </citation>
    <scope>NUCLEOTIDE SEQUENCE [LARGE SCALE GENOMIC DNA]</scope>
    <source>
        <strain evidence="8">201800299</strain>
    </source>
</reference>
<gene>
    <name evidence="8" type="ORF">EHQ17_16460</name>
</gene>
<dbReference type="GO" id="GO:0008803">
    <property type="term" value="F:bis(5'-nucleosyl)-tetraphosphatase (symmetrical) activity"/>
    <property type="evidence" value="ECO:0007669"/>
    <property type="project" value="UniProtKB-EC"/>
</dbReference>
<dbReference type="Pfam" id="PF01966">
    <property type="entry name" value="HD"/>
    <property type="match status" value="1"/>
</dbReference>
<evidence type="ECO:0000259" key="7">
    <source>
        <dbReference type="SMART" id="SM00471"/>
    </source>
</evidence>
<dbReference type="InterPro" id="IPR006674">
    <property type="entry name" value="HD_domain"/>
</dbReference>
<dbReference type="GO" id="GO:0046872">
    <property type="term" value="F:metal ion binding"/>
    <property type="evidence" value="ECO:0007669"/>
    <property type="project" value="UniProtKB-KW"/>
</dbReference>
<proteinExistence type="predicted"/>
<keyword evidence="2" id="KW-0479">Metal-binding</keyword>
<comment type="catalytic activity">
    <reaction evidence="6">
        <text>P(1),P(4)-bis(5'-adenosyl) tetraphosphate + H2O = 2 ADP + 2 H(+)</text>
        <dbReference type="Rhea" id="RHEA:24252"/>
        <dbReference type="ChEBI" id="CHEBI:15377"/>
        <dbReference type="ChEBI" id="CHEBI:15378"/>
        <dbReference type="ChEBI" id="CHEBI:58141"/>
        <dbReference type="ChEBI" id="CHEBI:456216"/>
        <dbReference type="EC" id="3.6.1.41"/>
    </reaction>
</comment>
<evidence type="ECO:0000256" key="1">
    <source>
        <dbReference type="ARBA" id="ARBA00012506"/>
    </source>
</evidence>
<comment type="caution">
    <text evidence="8">The sequence shown here is derived from an EMBL/GenBank/DDBJ whole genome shotgun (WGS) entry which is preliminary data.</text>
</comment>
<name>A0A5F1Z2F8_9LEPT</name>
<dbReference type="SUPFAM" id="SSF109604">
    <property type="entry name" value="HD-domain/PDEase-like"/>
    <property type="match status" value="1"/>
</dbReference>
<protein>
    <recommendedName>
        <fullName evidence="1">bis(5'-nucleosyl)-tetraphosphatase (symmetrical)</fullName>
        <ecNumber evidence="1">3.6.1.41</ecNumber>
    </recommendedName>
</protein>
<dbReference type="EC" id="3.6.1.41" evidence="1"/>
<evidence type="ECO:0000256" key="4">
    <source>
        <dbReference type="ARBA" id="ARBA00022801"/>
    </source>
</evidence>
<dbReference type="NCBIfam" id="TIGR00488">
    <property type="entry name" value="bis(5'-nucleosyl)-tetraphosphatase (symmetrical) YqeK"/>
    <property type="match status" value="1"/>
</dbReference>
<evidence type="ECO:0000313" key="9">
    <source>
        <dbReference type="Proteomes" id="UP000298277"/>
    </source>
</evidence>
<keyword evidence="5" id="KW-0408">Iron</keyword>
<keyword evidence="3" id="KW-0547">Nucleotide-binding</keyword>
<evidence type="ECO:0000256" key="3">
    <source>
        <dbReference type="ARBA" id="ARBA00022741"/>
    </source>
</evidence>
<evidence type="ECO:0000256" key="5">
    <source>
        <dbReference type="ARBA" id="ARBA00023004"/>
    </source>
</evidence>